<organism evidence="1 2">
    <name type="scientific">Stylosanthes scabra</name>
    <dbReference type="NCBI Taxonomy" id="79078"/>
    <lineage>
        <taxon>Eukaryota</taxon>
        <taxon>Viridiplantae</taxon>
        <taxon>Streptophyta</taxon>
        <taxon>Embryophyta</taxon>
        <taxon>Tracheophyta</taxon>
        <taxon>Spermatophyta</taxon>
        <taxon>Magnoliopsida</taxon>
        <taxon>eudicotyledons</taxon>
        <taxon>Gunneridae</taxon>
        <taxon>Pentapetalae</taxon>
        <taxon>rosids</taxon>
        <taxon>fabids</taxon>
        <taxon>Fabales</taxon>
        <taxon>Fabaceae</taxon>
        <taxon>Papilionoideae</taxon>
        <taxon>50 kb inversion clade</taxon>
        <taxon>dalbergioids sensu lato</taxon>
        <taxon>Dalbergieae</taxon>
        <taxon>Pterocarpus clade</taxon>
        <taxon>Stylosanthes</taxon>
    </lineage>
</organism>
<evidence type="ECO:0000313" key="1">
    <source>
        <dbReference type="EMBL" id="MED6186031.1"/>
    </source>
</evidence>
<reference evidence="1 2" key="1">
    <citation type="journal article" date="2023" name="Plants (Basel)">
        <title>Bridging the Gap: Combining Genomics and Transcriptomics Approaches to Understand Stylosanthes scabra, an Orphan Legume from the Brazilian Caatinga.</title>
        <authorList>
            <person name="Ferreira-Neto J.R.C."/>
            <person name="da Silva M.D."/>
            <person name="Binneck E."/>
            <person name="de Melo N.F."/>
            <person name="da Silva R.H."/>
            <person name="de Melo A.L.T.M."/>
            <person name="Pandolfi V."/>
            <person name="Bustamante F.O."/>
            <person name="Brasileiro-Vidal A.C."/>
            <person name="Benko-Iseppon A.M."/>
        </authorList>
    </citation>
    <scope>NUCLEOTIDE SEQUENCE [LARGE SCALE GENOMIC DNA]</scope>
    <source>
        <tissue evidence="1">Leaves</tissue>
    </source>
</reference>
<gene>
    <name evidence="1" type="ORF">PIB30_062885</name>
</gene>
<comment type="caution">
    <text evidence="1">The sequence shown here is derived from an EMBL/GenBank/DDBJ whole genome shotgun (WGS) entry which is preliminary data.</text>
</comment>
<accession>A0ABU6WJH4</accession>
<dbReference type="Proteomes" id="UP001341840">
    <property type="component" value="Unassembled WGS sequence"/>
</dbReference>
<keyword evidence="2" id="KW-1185">Reference proteome</keyword>
<protein>
    <submittedName>
        <fullName evidence="1">Uncharacterized protein</fullName>
    </submittedName>
</protein>
<dbReference type="EMBL" id="JASCZI010181833">
    <property type="protein sequence ID" value="MED6186031.1"/>
    <property type="molecule type" value="Genomic_DNA"/>
</dbReference>
<sequence>MGGTNPVPNVLCIHNNVEPRSQHNSSKSRVTGKNSPWLDWASKRQGLGPCNNLDFDNLNEKEVLSPWTCFATVVHHHGHHRALPRDCQSADAVVVRVSPSSVITATVSEFHSADVHGGSFVAEECR</sequence>
<evidence type="ECO:0000313" key="2">
    <source>
        <dbReference type="Proteomes" id="UP001341840"/>
    </source>
</evidence>
<proteinExistence type="predicted"/>
<name>A0ABU6WJH4_9FABA</name>